<dbReference type="SUPFAM" id="SSF56300">
    <property type="entry name" value="Metallo-dependent phosphatases"/>
    <property type="match status" value="1"/>
</dbReference>
<dbReference type="Pfam" id="PF00149">
    <property type="entry name" value="Metallophos"/>
    <property type="match status" value="1"/>
</dbReference>
<sequence length="499" mass="53965">MLIHRKPSSLIVPPSVDLRRRLLLRGGASLASLASLPWLPGCGGNSSADFDPAPGPNNLPQGCVPPATDTAAVPRGLHASFTGDPVSTRTLTWFTDGLEDPGTFVEYGPVWPGMSGEQMACEPFPARAAGQVQQTHGVQALTHAATMVALQPDLPVRYRVGAPGAWSDVRVLPAAPQGAFRFCHFGDHGRNDASLAVLDGVRALQPDFFIIAGDLSYANGDHPTWDDWFNRLDPYASRIPMLTAPGNHEAEDNGGGAYKNRISQPGLGYRYTFDYGRVCFLFSTGGSLVGGNLAQDADLVAELAWAEVELSRAAARRARGEIDFIVLVQHFTIWTDQSGREPANLSLVLLEEGKLLRYGVDLAVVGHDHIYQRSVPMGRGRPREDGYIQITGGAGGQSLRGFAPISHWSATDAIRYCFTEYIVDGPKLTAITWAVDRADNSLAGGELTEIDRFEIQARDSAARRLFAQSPEPAIGGEDAEKLLANTRRRNALHHRSEPL</sequence>
<dbReference type="AlphaFoldDB" id="A0A318EAN8"/>
<dbReference type="PANTHER" id="PTHR45867:SF3">
    <property type="entry name" value="ACID PHOSPHATASE TYPE 7"/>
    <property type="match status" value="1"/>
</dbReference>
<comment type="caution">
    <text evidence="4">The sequence shown here is derived from an EMBL/GenBank/DDBJ whole genome shotgun (WGS) entry which is preliminary data.</text>
</comment>
<dbReference type="EMBL" id="QICN01000013">
    <property type="protein sequence ID" value="PXV64273.1"/>
    <property type="molecule type" value="Genomic_DNA"/>
</dbReference>
<gene>
    <name evidence="4" type="ORF">C8D93_11367</name>
</gene>
<organism evidence="4 5">
    <name type="scientific">Sinimarinibacterium flocculans</name>
    <dbReference type="NCBI Taxonomy" id="985250"/>
    <lineage>
        <taxon>Bacteria</taxon>
        <taxon>Pseudomonadati</taxon>
        <taxon>Pseudomonadota</taxon>
        <taxon>Gammaproteobacteria</taxon>
        <taxon>Nevskiales</taxon>
        <taxon>Nevskiaceae</taxon>
        <taxon>Sinimarinibacterium</taxon>
    </lineage>
</organism>
<keyword evidence="5" id="KW-1185">Reference proteome</keyword>
<evidence type="ECO:0000256" key="1">
    <source>
        <dbReference type="ARBA" id="ARBA00022729"/>
    </source>
</evidence>
<dbReference type="InterPro" id="IPR029052">
    <property type="entry name" value="Metallo-depent_PP-like"/>
</dbReference>
<feature type="domain" description="Calcineurin-like phosphoesterase" evidence="2">
    <location>
        <begin position="180"/>
        <end position="371"/>
    </location>
</feature>
<dbReference type="PANTHER" id="PTHR45867">
    <property type="entry name" value="PURPLE ACID PHOSPHATASE"/>
    <property type="match status" value="1"/>
</dbReference>
<reference evidence="4 5" key="1">
    <citation type="submission" date="2018-04" db="EMBL/GenBank/DDBJ databases">
        <title>Genomic Encyclopedia of Type Strains, Phase IV (KMG-IV): sequencing the most valuable type-strain genomes for metagenomic binning, comparative biology and taxonomic classification.</title>
        <authorList>
            <person name="Goeker M."/>
        </authorList>
    </citation>
    <scope>NUCLEOTIDE SEQUENCE [LARGE SCALE GENOMIC DNA]</scope>
    <source>
        <strain evidence="4 5">DSM 104150</strain>
    </source>
</reference>
<evidence type="ECO:0000259" key="2">
    <source>
        <dbReference type="Pfam" id="PF00149"/>
    </source>
</evidence>
<dbReference type="InterPro" id="IPR008963">
    <property type="entry name" value="Purple_acid_Pase-like_N"/>
</dbReference>
<name>A0A318EAN8_9GAMM</name>
<dbReference type="SUPFAM" id="SSF49363">
    <property type="entry name" value="Purple acid phosphatase, N-terminal domain"/>
    <property type="match status" value="1"/>
</dbReference>
<dbReference type="Proteomes" id="UP000248330">
    <property type="component" value="Unassembled WGS sequence"/>
</dbReference>
<dbReference type="GO" id="GO:0046872">
    <property type="term" value="F:metal ion binding"/>
    <property type="evidence" value="ECO:0007669"/>
    <property type="project" value="InterPro"/>
</dbReference>
<dbReference type="RefSeq" id="WP_245904000.1">
    <property type="nucleotide sequence ID" value="NZ_CAWNXA010000013.1"/>
</dbReference>
<keyword evidence="1" id="KW-0732">Signal</keyword>
<protein>
    <submittedName>
        <fullName evidence="4">3',5'-cyclic AMP phosphodiesterase CpdA</fullName>
    </submittedName>
</protein>
<evidence type="ECO:0000313" key="4">
    <source>
        <dbReference type="EMBL" id="PXV64273.1"/>
    </source>
</evidence>
<evidence type="ECO:0000313" key="5">
    <source>
        <dbReference type="Proteomes" id="UP000248330"/>
    </source>
</evidence>
<dbReference type="Gene3D" id="3.60.21.10">
    <property type="match status" value="1"/>
</dbReference>
<dbReference type="GO" id="GO:0003993">
    <property type="term" value="F:acid phosphatase activity"/>
    <property type="evidence" value="ECO:0007669"/>
    <property type="project" value="InterPro"/>
</dbReference>
<dbReference type="InterPro" id="IPR004843">
    <property type="entry name" value="Calcineurin-like_PHP"/>
</dbReference>
<dbReference type="InterPro" id="IPR015914">
    <property type="entry name" value="PAPs_N"/>
</dbReference>
<evidence type="ECO:0000259" key="3">
    <source>
        <dbReference type="Pfam" id="PF16656"/>
    </source>
</evidence>
<proteinExistence type="predicted"/>
<dbReference type="Pfam" id="PF16656">
    <property type="entry name" value="Pur_ac_phosph_N"/>
    <property type="match status" value="1"/>
</dbReference>
<feature type="domain" description="Purple acid phosphatase N-terminal" evidence="3">
    <location>
        <begin position="74"/>
        <end position="170"/>
    </location>
</feature>
<accession>A0A318EAN8</accession>